<dbReference type="Proteomes" id="UP000032534">
    <property type="component" value="Unassembled WGS sequence"/>
</dbReference>
<comment type="caution">
    <text evidence="1">The sequence shown here is derived from an EMBL/GenBank/DDBJ whole genome shotgun (WGS) entry which is preliminary data.</text>
</comment>
<dbReference type="OrthoDB" id="719343at2"/>
<evidence type="ECO:0000313" key="2">
    <source>
        <dbReference type="Proteomes" id="UP000032534"/>
    </source>
</evidence>
<reference evidence="1 2" key="1">
    <citation type="submission" date="2014-11" db="EMBL/GenBank/DDBJ databases">
        <title>Draft Genome Sequences of Paenibacillus polymyxa NRRL B-30509 and Paenibacillus terrae NRRL B-30644, Strains from a Poultry Environment that Produce Tridecaptin A and Paenicidins.</title>
        <authorList>
            <person name="van Belkum M.J."/>
            <person name="Lohans C.T."/>
            <person name="Vederas J.C."/>
        </authorList>
    </citation>
    <scope>NUCLEOTIDE SEQUENCE [LARGE SCALE GENOMIC DNA]</scope>
    <source>
        <strain evidence="1 2">NRRL B-30644</strain>
    </source>
</reference>
<name>A0A0D7WTR6_9BACL</name>
<dbReference type="PATRIC" id="fig|159743.3.peg.6357"/>
<gene>
    <name evidence="1" type="ORF">QD47_28480</name>
</gene>
<protein>
    <submittedName>
        <fullName evidence="1">Uncharacterized protein</fullName>
    </submittedName>
</protein>
<dbReference type="AlphaFoldDB" id="A0A0D7WTR6"/>
<dbReference type="EMBL" id="JTHP01000127">
    <property type="protein sequence ID" value="KJD42389.1"/>
    <property type="molecule type" value="Genomic_DNA"/>
</dbReference>
<accession>A0A0D7WTR6</accession>
<keyword evidence="2" id="KW-1185">Reference proteome</keyword>
<proteinExistence type="predicted"/>
<dbReference type="RefSeq" id="WP_044649296.1">
    <property type="nucleotide sequence ID" value="NZ_JTHP01000127.1"/>
</dbReference>
<sequence length="751" mass="84488">MTLEEEVKKICNRLSNHGWRELLLLHGLDILSEKLTLEMMKPLANIDRTFPGFLDFSLEGTRGIEARQPAHSLFYHAVASPSVITGADGSELTSFPTLAELEIIENYIYGITPPQLTDIRAEADGAPMAIVVFTSEYRPAPETVHLKHADVCFSRTGVARVGTAESLYSPKLRGFLPFVEENPHSIRVLPARYSAYIAFKLQGNEGTFGPMRPRDDDENRDFWVPVHKLFNGDECIQDLHLNVSLISRHINQKLRKIHTTLGKSYETGWQEPDISLAPFWFTKNIAEWSTHLDFGSGVLLPVVHNTLVEAAQYQGKALSLRVPKGADTLSSSLRIPDIHGARPAPEYVHVRSKVSETGSIEDLNNLPDVIELISEGEYRALHYIDYTADGWIEAVCPDLELDVLTAYSLVTAPDFFPSCDQRELMDWWEHTLPQSMKRGIWVIPPETLSDNRMAANLTLVEAGFDAYDDTITSVVSSPYKHRSERTTLDIPPTQRHSYLPDAASGVFAPGWDISYDRTSGGIEFLAAYGLGSPFPEDAKLCAALSTYWPAVAPDAARTFQPNHRWPTVCPLTDEEIGQVGNLPWDGIRGPHMIQADGKSILEYQRLDYADYVDSAIKNKYTLALTGNIDVTEYKARVLAMVYVYRALGISFDSEEETILEEKGNWSVYSFLKVQLSDEELQSAKSQTNTTIQGDVYRFEMYRHGEKSVDTKHFNKIRVEINEMVIVFVINNTVLLKRQNSDWILSDAVIHE</sequence>
<organism evidence="1 2">
    <name type="scientific">Paenibacillus terrae</name>
    <dbReference type="NCBI Taxonomy" id="159743"/>
    <lineage>
        <taxon>Bacteria</taxon>
        <taxon>Bacillati</taxon>
        <taxon>Bacillota</taxon>
        <taxon>Bacilli</taxon>
        <taxon>Bacillales</taxon>
        <taxon>Paenibacillaceae</taxon>
        <taxon>Paenibacillus</taxon>
    </lineage>
</organism>
<evidence type="ECO:0000313" key="1">
    <source>
        <dbReference type="EMBL" id="KJD42389.1"/>
    </source>
</evidence>